<dbReference type="STRING" id="984487.A0A1E4SN51"/>
<dbReference type="RefSeq" id="XP_020066047.1">
    <property type="nucleotide sequence ID" value="XM_020211158.1"/>
</dbReference>
<organism evidence="1 2">
    <name type="scientific">Suhomyces tanzawaensis NRRL Y-17324</name>
    <dbReference type="NCBI Taxonomy" id="984487"/>
    <lineage>
        <taxon>Eukaryota</taxon>
        <taxon>Fungi</taxon>
        <taxon>Dikarya</taxon>
        <taxon>Ascomycota</taxon>
        <taxon>Saccharomycotina</taxon>
        <taxon>Pichiomycetes</taxon>
        <taxon>Debaryomycetaceae</taxon>
        <taxon>Suhomyces</taxon>
    </lineage>
</organism>
<dbReference type="OrthoDB" id="185373at2759"/>
<dbReference type="Proteomes" id="UP000094285">
    <property type="component" value="Unassembled WGS sequence"/>
</dbReference>
<dbReference type="Pfam" id="PF08579">
    <property type="entry name" value="RPM2"/>
    <property type="match status" value="1"/>
</dbReference>
<evidence type="ECO:0000313" key="1">
    <source>
        <dbReference type="EMBL" id="ODV80925.1"/>
    </source>
</evidence>
<keyword evidence="2" id="KW-1185">Reference proteome</keyword>
<dbReference type="EMBL" id="KV453910">
    <property type="protein sequence ID" value="ODV80925.1"/>
    <property type="molecule type" value="Genomic_DNA"/>
</dbReference>
<gene>
    <name evidence="1" type="ORF">CANTADRAFT_76811</name>
</gene>
<reference evidence="2" key="1">
    <citation type="submission" date="2016-05" db="EMBL/GenBank/DDBJ databases">
        <title>Comparative genomics of biotechnologically important yeasts.</title>
        <authorList>
            <consortium name="DOE Joint Genome Institute"/>
            <person name="Riley R."/>
            <person name="Haridas S."/>
            <person name="Wolfe K.H."/>
            <person name="Lopes M.R."/>
            <person name="Hittinger C.T."/>
            <person name="Goker M."/>
            <person name="Salamov A."/>
            <person name="Wisecaver J."/>
            <person name="Long T.M."/>
            <person name="Aerts A.L."/>
            <person name="Barry K."/>
            <person name="Choi C."/>
            <person name="Clum A."/>
            <person name="Coughlan A.Y."/>
            <person name="Deshpande S."/>
            <person name="Douglass A.P."/>
            <person name="Hanson S.J."/>
            <person name="Klenk H.-P."/>
            <person name="Labutti K."/>
            <person name="Lapidus A."/>
            <person name="Lindquist E."/>
            <person name="Lipzen A."/>
            <person name="Meier-Kolthoff J.P."/>
            <person name="Ohm R.A."/>
            <person name="Otillar R.P."/>
            <person name="Pangilinan J."/>
            <person name="Peng Y."/>
            <person name="Rokas A."/>
            <person name="Rosa C.A."/>
            <person name="Scheuner C."/>
            <person name="Sibirny A.A."/>
            <person name="Slot J.C."/>
            <person name="Stielow J.B."/>
            <person name="Sun H."/>
            <person name="Kurtzman C.P."/>
            <person name="Blackwell M."/>
            <person name="Grigoriev I.V."/>
            <person name="Jeffries T.W."/>
        </authorList>
    </citation>
    <scope>NUCLEOTIDE SEQUENCE [LARGE SCALE GENOMIC DNA]</scope>
    <source>
        <strain evidence="2">NRRL Y-17324</strain>
    </source>
</reference>
<sequence>MVFSNFIKCSKCSPHDRLQFFQSSHPYLNNNSLINYRWFQNKRWTNPNPSSASQNYLTIDNGHYGLYYTVYNHDAERKKSGQSAPLGDTLLSFIITHEDHSRSCFDYATQFFILRINQDIYNNITQIKNISKKFLSAMSVITPKIRSFNPKHDCPPVAQLESTESETFESNFFQTQISSILDIYNNCSSPEQLNMIYPLYQSLKRNDITLPTIELYNVILHSISMRSLDSELTSESIESKLTNLLTIYQDILKSSLKPNAETFNIIVTNLFDGSINVSKLSSSSSNIFIHRNYSNKAKEFGQIGIELFESIQKKEQLNLIGIIPKLLEVLRSYPELVGKPISAQIVPFVYLPASATNQRFLENLIEFTKHFTRIGMFEGSSEKTYKFIVSVYEQYKESELKINDEFSMYGKLIESLVYNDQFVLASKFLDDILMDYKHSIENNIKPKKNQISAVISSYISAIINKNQEDLDKGYGLLRKFNGIGYLPELSNSLYNDMIVKYIDKYHANLMKKSNMNQMMPNSILDEEQRFIYENIWSLYNYMAIRRDYQETSTMNLIEESEVSQHARDSVLSLSIDVGDHERIFQVIKEILLKNHLVFDIIGFKKLLSYLYNGVVYNANDQPFNQYYFGLIWNLFECQSSYYNSSSIEINEFLSESVNFLMVPNVNEHTNEYNIKLFLESPIVQHAVGKFDLQSDNIFGLIMISKTLMQYRGNDAKTYNQILEFQSKLINQFEDIDNLYIEFAEDMLQHKADLLQQFKHLMSSLESEKIKLTDNIIDACKACDVEVLNEISEENLEHTMKYDLNLSYLLNVNYDVGIDNFIKSFRKGLTFNSGTWEIVLNYKFLSELTAYSSPIKISELIGRIWELRIDTESKVQHISTLINFKDDKINIKVTESLIKEASLFKELDSMDSVLSSLISAVSSSKNVYLKSLFSKVGLFHHMYSEGENGRWVAEYLKLLVKQGEFDECIQLIETFKLMETRNTPDDQGFQVTVAVLEAYLNSGNLQKFMSVFKNNFMDINILRKSPELVGLLITYYMKLGGKENIEVVLSKFSELSNASQQTKELFLNAKLVNSLQSEKVESVGEGIEAGSINELAMKLLISDDIKNMAEVFKANDGLIVNKVTKNRLVDSILDNLLQASAQATTDQRISNQTFQRALRFFKLISYRALDVKQLLKVIRILTINKSRETLNILLSKLVHNSSFASVLNFYFMEIRLVAEDDRILLLDLLKKSFTYLQDPINLHTIEKYCESSGLDLPCFTEEDFIKELH</sequence>
<accession>A0A1E4SN51</accession>
<dbReference type="AlphaFoldDB" id="A0A1E4SN51"/>
<protein>
    <submittedName>
        <fullName evidence="1">Uncharacterized protein</fullName>
    </submittedName>
</protein>
<proteinExistence type="predicted"/>
<dbReference type="InterPro" id="IPR013888">
    <property type="entry name" value="RNase_P_Rpm2_mt"/>
</dbReference>
<dbReference type="GeneID" id="30985294"/>
<name>A0A1E4SN51_9ASCO</name>
<evidence type="ECO:0000313" key="2">
    <source>
        <dbReference type="Proteomes" id="UP000094285"/>
    </source>
</evidence>